<proteinExistence type="predicted"/>
<name>A0A5J5F715_9PEZI</name>
<gene>
    <name evidence="2" type="ORF">FN846DRAFT_933744</name>
</gene>
<protein>
    <recommendedName>
        <fullName evidence="4">Protein kinase domain-containing protein</fullName>
    </recommendedName>
</protein>
<comment type="caution">
    <text evidence="2">The sequence shown here is derived from an EMBL/GenBank/DDBJ whole genome shotgun (WGS) entry which is preliminary data.</text>
</comment>
<dbReference type="AlphaFoldDB" id="A0A5J5F715"/>
<dbReference type="SUPFAM" id="SSF56112">
    <property type="entry name" value="Protein kinase-like (PK-like)"/>
    <property type="match status" value="1"/>
</dbReference>
<sequence length="663" mass="73213">MQAPNEPSSVASLPAPPPLAALRRQPACPPPPPDRRVATVAFAALPELLYAANANYRTSSPSKSANVLAPEDIEPWPRFVEAVYAATVGTLSMIDSHPLLTDDPEVLYVHTVPSPTESYWVGNESGIAGRFVNNLAVPVNEINRNLARATAKLSLIAPADVDCAQMLDPQSIGLAHRITEIAGTDDKGHRRMPDLAMARISEQWRRDTMRSGPQDGSTCDILVAVGEVKTPWTTEYLHKHVFASAPDMDLLDARARLAKSLGQLARYMDDSNMRYGFYTNYNVTVFVKRAALRRFLVSPPIAASAAFSFGAPDAGPSLRMCFLAVGVWTQSDSERRFPERVGPELTASVAASNKQAESAARRLGDTPTPRMPRPGGFSFLGESSSGADYGQSAAHHVFARFTDAYRALAQLLRPTAAIANLFSASFLRHLCRSIMHGHSESSTSSILPAAHQWQRTGITHLELGSTITVQLSDEQTTVTVEILSFFHSRRPQTVFLCSALPSNTRLVAKLRPPHLLSEHLDECTALSAVSGHPHFATFHGAGRTADGFLVLFMEYLPHPTLLDVAPAADREDDVKRQLTDALAELWRHGWDHDDVAARNICWDAQRRRLWLIDLEAVEPRVRLTDEMRDVWTDEKIARARVDRWWREEMVVLRTESAHAREAP</sequence>
<dbReference type="EMBL" id="VXIS01000028">
    <property type="protein sequence ID" value="KAA8912101.1"/>
    <property type="molecule type" value="Genomic_DNA"/>
</dbReference>
<feature type="region of interest" description="Disordered" evidence="1">
    <location>
        <begin position="1"/>
        <end position="34"/>
    </location>
</feature>
<reference evidence="2 3" key="1">
    <citation type="submission" date="2019-09" db="EMBL/GenBank/DDBJ databases">
        <title>Draft genome of the ectomycorrhizal ascomycete Sphaerosporella brunnea.</title>
        <authorList>
            <consortium name="DOE Joint Genome Institute"/>
            <person name="Benucci G.M."/>
            <person name="Marozzi G."/>
            <person name="Antonielli L."/>
            <person name="Sanchez S."/>
            <person name="Marco P."/>
            <person name="Wang X."/>
            <person name="Falini L.B."/>
            <person name="Barry K."/>
            <person name="Haridas S."/>
            <person name="Lipzen A."/>
            <person name="Labutti K."/>
            <person name="Grigoriev I.V."/>
            <person name="Murat C."/>
            <person name="Martin F."/>
            <person name="Albertini E."/>
            <person name="Donnini D."/>
            <person name="Bonito G."/>
        </authorList>
    </citation>
    <scope>NUCLEOTIDE SEQUENCE [LARGE SCALE GENOMIC DNA]</scope>
    <source>
        <strain evidence="2 3">Sb_GMNB300</strain>
    </source>
</reference>
<dbReference type="Gene3D" id="1.10.510.10">
    <property type="entry name" value="Transferase(Phosphotransferase) domain 1"/>
    <property type="match status" value="1"/>
</dbReference>
<dbReference type="Proteomes" id="UP000326924">
    <property type="component" value="Unassembled WGS sequence"/>
</dbReference>
<accession>A0A5J5F715</accession>
<evidence type="ECO:0000313" key="3">
    <source>
        <dbReference type="Proteomes" id="UP000326924"/>
    </source>
</evidence>
<feature type="region of interest" description="Disordered" evidence="1">
    <location>
        <begin position="339"/>
        <end position="370"/>
    </location>
</feature>
<evidence type="ECO:0008006" key="4">
    <source>
        <dbReference type="Google" id="ProtNLM"/>
    </source>
</evidence>
<dbReference type="InParanoid" id="A0A5J5F715"/>
<dbReference type="OrthoDB" id="2156052at2759"/>
<evidence type="ECO:0000313" key="2">
    <source>
        <dbReference type="EMBL" id="KAA8912101.1"/>
    </source>
</evidence>
<evidence type="ECO:0000256" key="1">
    <source>
        <dbReference type="SAM" id="MobiDB-lite"/>
    </source>
</evidence>
<dbReference type="InterPro" id="IPR011009">
    <property type="entry name" value="Kinase-like_dom_sf"/>
</dbReference>
<keyword evidence="3" id="KW-1185">Reference proteome</keyword>
<organism evidence="2 3">
    <name type="scientific">Sphaerosporella brunnea</name>
    <dbReference type="NCBI Taxonomy" id="1250544"/>
    <lineage>
        <taxon>Eukaryota</taxon>
        <taxon>Fungi</taxon>
        <taxon>Dikarya</taxon>
        <taxon>Ascomycota</taxon>
        <taxon>Pezizomycotina</taxon>
        <taxon>Pezizomycetes</taxon>
        <taxon>Pezizales</taxon>
        <taxon>Pyronemataceae</taxon>
        <taxon>Sphaerosporella</taxon>
    </lineage>
</organism>